<dbReference type="InterPro" id="IPR050109">
    <property type="entry name" value="HTH-type_TetR-like_transc_reg"/>
</dbReference>
<evidence type="ECO:0000256" key="1">
    <source>
        <dbReference type="ARBA" id="ARBA00023015"/>
    </source>
</evidence>
<keyword evidence="2 4" id="KW-0238">DNA-binding</keyword>
<dbReference type="InterPro" id="IPR036271">
    <property type="entry name" value="Tet_transcr_reg_TetR-rel_C_sf"/>
</dbReference>
<evidence type="ECO:0000256" key="4">
    <source>
        <dbReference type="PROSITE-ProRule" id="PRU00335"/>
    </source>
</evidence>
<sequence>MNNLTPERRKGRKYDQVLEGARQAFLQDGFDGAGVDDIARNAGVSKATLYSYFPDKRLLFIEIARLECKRQGDEAKSIMPQNLPVRDMLSFIATRMVSFFNSSLSLSIFRLCVAEAERFPDLAQEFYRNGPLMAQTKLGAYLREATERGELNVEHPEFAANQFAELCKAGIFARLAFGVDKRISPQESSFVAAEAVEMFLARYGVTQD</sequence>
<proteinExistence type="predicted"/>
<dbReference type="InterPro" id="IPR009057">
    <property type="entry name" value="Homeodomain-like_sf"/>
</dbReference>
<reference evidence="6 7" key="1">
    <citation type="submission" date="2018-08" db="EMBL/GenBank/DDBJ databases">
        <title>Pseudooceanicola sediminis CY03 in the family Rhodobacteracea.</title>
        <authorList>
            <person name="Zhang Y.-J."/>
        </authorList>
    </citation>
    <scope>NUCLEOTIDE SEQUENCE [LARGE SCALE GENOMIC DNA]</scope>
    <source>
        <strain evidence="6 7">CY03</strain>
    </source>
</reference>
<protein>
    <submittedName>
        <fullName evidence="6">TetR/AcrR family transcriptional regulator</fullName>
    </submittedName>
</protein>
<dbReference type="Pfam" id="PF14246">
    <property type="entry name" value="TetR_C_7"/>
    <property type="match status" value="1"/>
</dbReference>
<accession>A0A399IX89</accession>
<dbReference type="InterPro" id="IPR001647">
    <property type="entry name" value="HTH_TetR"/>
</dbReference>
<dbReference type="PROSITE" id="PS50977">
    <property type="entry name" value="HTH_TETR_2"/>
    <property type="match status" value="1"/>
</dbReference>
<dbReference type="AlphaFoldDB" id="A0A399IX89"/>
<evidence type="ECO:0000259" key="5">
    <source>
        <dbReference type="PROSITE" id="PS50977"/>
    </source>
</evidence>
<dbReference type="RefSeq" id="WP_119400293.1">
    <property type="nucleotide sequence ID" value="NZ_QWJJ01000016.1"/>
</dbReference>
<comment type="caution">
    <text evidence="6">The sequence shown here is derived from an EMBL/GenBank/DDBJ whole genome shotgun (WGS) entry which is preliminary data.</text>
</comment>
<evidence type="ECO:0000256" key="3">
    <source>
        <dbReference type="ARBA" id="ARBA00023163"/>
    </source>
</evidence>
<dbReference type="GO" id="GO:0003700">
    <property type="term" value="F:DNA-binding transcription factor activity"/>
    <property type="evidence" value="ECO:0007669"/>
    <property type="project" value="TreeGrafter"/>
</dbReference>
<dbReference type="FunFam" id="1.10.10.60:FF:000141">
    <property type="entry name" value="TetR family transcriptional regulator"/>
    <property type="match status" value="1"/>
</dbReference>
<evidence type="ECO:0000313" key="6">
    <source>
        <dbReference type="EMBL" id="RII37590.1"/>
    </source>
</evidence>
<dbReference type="SUPFAM" id="SSF48498">
    <property type="entry name" value="Tetracyclin repressor-like, C-terminal domain"/>
    <property type="match status" value="1"/>
</dbReference>
<evidence type="ECO:0000256" key="2">
    <source>
        <dbReference type="ARBA" id="ARBA00023125"/>
    </source>
</evidence>
<dbReference type="PANTHER" id="PTHR30055">
    <property type="entry name" value="HTH-TYPE TRANSCRIPTIONAL REGULATOR RUTR"/>
    <property type="match status" value="1"/>
</dbReference>
<dbReference type="Gene3D" id="1.10.357.10">
    <property type="entry name" value="Tetracycline Repressor, domain 2"/>
    <property type="match status" value="1"/>
</dbReference>
<dbReference type="InterPro" id="IPR039536">
    <property type="entry name" value="TetR_C_Proteobacteria"/>
</dbReference>
<keyword evidence="7" id="KW-1185">Reference proteome</keyword>
<keyword evidence="3" id="KW-0804">Transcription</keyword>
<feature type="DNA-binding region" description="H-T-H motif" evidence="4">
    <location>
        <begin position="34"/>
        <end position="53"/>
    </location>
</feature>
<keyword evidence="1" id="KW-0805">Transcription regulation</keyword>
<dbReference type="Proteomes" id="UP000265848">
    <property type="component" value="Unassembled WGS sequence"/>
</dbReference>
<dbReference type="OrthoDB" id="9816431at2"/>
<dbReference type="Gene3D" id="1.10.10.60">
    <property type="entry name" value="Homeodomain-like"/>
    <property type="match status" value="1"/>
</dbReference>
<evidence type="ECO:0000313" key="7">
    <source>
        <dbReference type="Proteomes" id="UP000265848"/>
    </source>
</evidence>
<feature type="domain" description="HTH tetR-type" evidence="5">
    <location>
        <begin position="11"/>
        <end position="71"/>
    </location>
</feature>
<dbReference type="EMBL" id="QWJJ01000016">
    <property type="protein sequence ID" value="RII37590.1"/>
    <property type="molecule type" value="Genomic_DNA"/>
</dbReference>
<dbReference type="SUPFAM" id="SSF46689">
    <property type="entry name" value="Homeodomain-like"/>
    <property type="match status" value="1"/>
</dbReference>
<dbReference type="PANTHER" id="PTHR30055:SF224">
    <property type="entry name" value="TRANSCRIPTIONAL REGULATOR TETR FAMILY"/>
    <property type="match status" value="1"/>
</dbReference>
<dbReference type="GO" id="GO:0000976">
    <property type="term" value="F:transcription cis-regulatory region binding"/>
    <property type="evidence" value="ECO:0007669"/>
    <property type="project" value="TreeGrafter"/>
</dbReference>
<name>A0A399IX89_9RHOB</name>
<organism evidence="6 7">
    <name type="scientific">Pseudooceanicola sediminis</name>
    <dbReference type="NCBI Taxonomy" id="2211117"/>
    <lineage>
        <taxon>Bacteria</taxon>
        <taxon>Pseudomonadati</taxon>
        <taxon>Pseudomonadota</taxon>
        <taxon>Alphaproteobacteria</taxon>
        <taxon>Rhodobacterales</taxon>
        <taxon>Paracoccaceae</taxon>
        <taxon>Pseudooceanicola</taxon>
    </lineage>
</organism>
<gene>
    <name evidence="6" type="ORF">DL237_16705</name>
</gene>
<dbReference type="Pfam" id="PF00440">
    <property type="entry name" value="TetR_N"/>
    <property type="match status" value="1"/>
</dbReference>
<dbReference type="PRINTS" id="PR00455">
    <property type="entry name" value="HTHTETR"/>
</dbReference>